<evidence type="ECO:0000256" key="10">
    <source>
        <dbReference type="ARBA" id="ARBA00023326"/>
    </source>
</evidence>
<keyword evidence="8 11" id="KW-0119">Carbohydrate metabolism</keyword>
<comment type="similarity">
    <text evidence="3 11 12">Belongs to the glycosyl hydrolase 11 (cellulase G) family.</text>
</comment>
<dbReference type="Pfam" id="PF00457">
    <property type="entry name" value="Glyco_hydro_11"/>
    <property type="match status" value="1"/>
</dbReference>
<evidence type="ECO:0000256" key="12">
    <source>
        <dbReference type="RuleBase" id="RU362015"/>
    </source>
</evidence>
<dbReference type="Gene3D" id="2.60.120.180">
    <property type="match status" value="1"/>
</dbReference>
<feature type="active site" description="Nucleophile" evidence="11">
    <location>
        <position position="116"/>
    </location>
</feature>
<evidence type="ECO:0000256" key="3">
    <source>
        <dbReference type="ARBA" id="ARBA00007792"/>
    </source>
</evidence>
<organism evidence="15 16">
    <name type="scientific">Pleomassaria siparia CBS 279.74</name>
    <dbReference type="NCBI Taxonomy" id="1314801"/>
    <lineage>
        <taxon>Eukaryota</taxon>
        <taxon>Fungi</taxon>
        <taxon>Dikarya</taxon>
        <taxon>Ascomycota</taxon>
        <taxon>Pezizomycotina</taxon>
        <taxon>Dothideomycetes</taxon>
        <taxon>Pleosporomycetidae</taxon>
        <taxon>Pleosporales</taxon>
        <taxon>Pleomassariaceae</taxon>
        <taxon>Pleomassaria</taxon>
    </lineage>
</organism>
<keyword evidence="6 13" id="KW-0732">Signal</keyword>
<dbReference type="EC" id="3.2.1.8" evidence="4 11"/>
<dbReference type="InterPro" id="IPR033123">
    <property type="entry name" value="GH11_dom"/>
</dbReference>
<comment type="catalytic activity">
    <reaction evidence="1 11 12">
        <text>Endohydrolysis of (1-&gt;4)-beta-D-xylosidic linkages in xylans.</text>
        <dbReference type="EC" id="3.2.1.8"/>
    </reaction>
</comment>
<reference evidence="15" key="1">
    <citation type="journal article" date="2020" name="Stud. Mycol.">
        <title>101 Dothideomycetes genomes: a test case for predicting lifestyles and emergence of pathogens.</title>
        <authorList>
            <person name="Haridas S."/>
            <person name="Albert R."/>
            <person name="Binder M."/>
            <person name="Bloem J."/>
            <person name="Labutti K."/>
            <person name="Salamov A."/>
            <person name="Andreopoulos B."/>
            <person name="Baker S."/>
            <person name="Barry K."/>
            <person name="Bills G."/>
            <person name="Bluhm B."/>
            <person name="Cannon C."/>
            <person name="Castanera R."/>
            <person name="Culley D."/>
            <person name="Daum C."/>
            <person name="Ezra D."/>
            <person name="Gonzalez J."/>
            <person name="Henrissat B."/>
            <person name="Kuo A."/>
            <person name="Liang C."/>
            <person name="Lipzen A."/>
            <person name="Lutzoni F."/>
            <person name="Magnuson J."/>
            <person name="Mondo S."/>
            <person name="Nolan M."/>
            <person name="Ohm R."/>
            <person name="Pangilinan J."/>
            <person name="Park H.-J."/>
            <person name="Ramirez L."/>
            <person name="Alfaro M."/>
            <person name="Sun H."/>
            <person name="Tritt A."/>
            <person name="Yoshinaga Y."/>
            <person name="Zwiers L.-H."/>
            <person name="Turgeon B."/>
            <person name="Goodwin S."/>
            <person name="Spatafora J."/>
            <person name="Crous P."/>
            <person name="Grigoriev I."/>
        </authorList>
    </citation>
    <scope>NUCLEOTIDE SEQUENCE</scope>
    <source>
        <strain evidence="15">CBS 279.74</strain>
    </source>
</reference>
<keyword evidence="10 11" id="KW-0624">Polysaccharide degradation</keyword>
<dbReference type="EMBL" id="MU005765">
    <property type="protein sequence ID" value="KAF2713799.1"/>
    <property type="molecule type" value="Genomic_DNA"/>
</dbReference>
<dbReference type="GO" id="GO:0045493">
    <property type="term" value="P:xylan catabolic process"/>
    <property type="evidence" value="ECO:0007669"/>
    <property type="project" value="UniProtKB-UniRule"/>
</dbReference>
<comment type="pathway">
    <text evidence="2 11 12">Glycan degradation; xylan degradation.</text>
</comment>
<dbReference type="InterPro" id="IPR013319">
    <property type="entry name" value="GH11/12"/>
</dbReference>
<dbReference type="GO" id="GO:0031176">
    <property type="term" value="F:endo-1,4-beta-xylanase activity"/>
    <property type="evidence" value="ECO:0007669"/>
    <property type="project" value="UniProtKB-UniRule"/>
</dbReference>
<dbReference type="PANTHER" id="PTHR46828:SF4">
    <property type="entry name" value="ENDO-1,4-BETA-XYLANASE"/>
    <property type="match status" value="1"/>
</dbReference>
<feature type="signal peptide" evidence="13">
    <location>
        <begin position="1"/>
        <end position="19"/>
    </location>
</feature>
<evidence type="ECO:0000259" key="14">
    <source>
        <dbReference type="PROSITE" id="PS51761"/>
    </source>
</evidence>
<keyword evidence="7 11" id="KW-0378">Hydrolase</keyword>
<keyword evidence="16" id="KW-1185">Reference proteome</keyword>
<accession>A0A6G1KLT5</accession>
<evidence type="ECO:0000256" key="7">
    <source>
        <dbReference type="ARBA" id="ARBA00022801"/>
    </source>
</evidence>
<protein>
    <recommendedName>
        <fullName evidence="4 11">Endo-1,4-beta-xylanase</fullName>
        <ecNumber evidence="4 11">3.2.1.8</ecNumber>
    </recommendedName>
</protein>
<feature type="chain" id="PRO_5026256882" description="Endo-1,4-beta-xylanase" evidence="13">
    <location>
        <begin position="20"/>
        <end position="222"/>
    </location>
</feature>
<evidence type="ECO:0000256" key="4">
    <source>
        <dbReference type="ARBA" id="ARBA00012590"/>
    </source>
</evidence>
<evidence type="ECO:0000256" key="11">
    <source>
        <dbReference type="PROSITE-ProRule" id="PRU01097"/>
    </source>
</evidence>
<dbReference type="Proteomes" id="UP000799428">
    <property type="component" value="Unassembled WGS sequence"/>
</dbReference>
<dbReference type="UniPathway" id="UPA00114"/>
<evidence type="ECO:0000256" key="5">
    <source>
        <dbReference type="ARBA" id="ARBA00022651"/>
    </source>
</evidence>
<evidence type="ECO:0000256" key="2">
    <source>
        <dbReference type="ARBA" id="ARBA00004851"/>
    </source>
</evidence>
<evidence type="ECO:0000256" key="13">
    <source>
        <dbReference type="SAM" id="SignalP"/>
    </source>
</evidence>
<evidence type="ECO:0000256" key="9">
    <source>
        <dbReference type="ARBA" id="ARBA00023295"/>
    </source>
</evidence>
<dbReference type="PRINTS" id="PR00911">
    <property type="entry name" value="GLHYDRLASE11"/>
</dbReference>
<evidence type="ECO:0000256" key="6">
    <source>
        <dbReference type="ARBA" id="ARBA00022729"/>
    </source>
</evidence>
<proteinExistence type="inferred from homology"/>
<dbReference type="SUPFAM" id="SSF49899">
    <property type="entry name" value="Concanavalin A-like lectins/glucanases"/>
    <property type="match status" value="1"/>
</dbReference>
<feature type="active site" description="Proton donor" evidence="11">
    <location>
        <position position="208"/>
    </location>
</feature>
<dbReference type="AlphaFoldDB" id="A0A6G1KLT5"/>
<keyword evidence="5 11" id="KW-0858">Xylan degradation</keyword>
<evidence type="ECO:0000256" key="8">
    <source>
        <dbReference type="ARBA" id="ARBA00023277"/>
    </source>
</evidence>
<feature type="domain" description="GH11" evidence="14">
    <location>
        <begin position="32"/>
        <end position="221"/>
    </location>
</feature>
<sequence length="222" mass="23836">MVAFTSFLVAAWAIVGSLAAPTAESIADAGPDFELRRTSLARRQDYTQDYETTGTVDFTSSDTGYSVTFSGAADFVVGKGWKTGTRRNITFSGSTTASAGTVLLSVYGWTTDPLVEYYVQEYYNTGSGAAQGTKVGTLESDGSTYDIWKHQQVDQPSIQGTNTFWQYISVRQSKRSDNGTVTVGNHFDAWANAGLTLGTQNYQTVSTEGFGTAAGNSKYTVS</sequence>
<dbReference type="PANTHER" id="PTHR46828">
    <property type="entry name" value="ENDO-1,4-BETA-XYLANASE A-RELATED"/>
    <property type="match status" value="1"/>
</dbReference>
<dbReference type="PROSITE" id="PS51761">
    <property type="entry name" value="GH11_3"/>
    <property type="match status" value="1"/>
</dbReference>
<keyword evidence="9 11" id="KW-0326">Glycosidase</keyword>
<dbReference type="OrthoDB" id="2115822at2759"/>
<evidence type="ECO:0000313" key="16">
    <source>
        <dbReference type="Proteomes" id="UP000799428"/>
    </source>
</evidence>
<evidence type="ECO:0000256" key="1">
    <source>
        <dbReference type="ARBA" id="ARBA00000681"/>
    </source>
</evidence>
<name>A0A6G1KLT5_9PLEO</name>
<evidence type="ECO:0000313" key="15">
    <source>
        <dbReference type="EMBL" id="KAF2713799.1"/>
    </source>
</evidence>
<dbReference type="InterPro" id="IPR013320">
    <property type="entry name" value="ConA-like_dom_sf"/>
</dbReference>
<gene>
    <name evidence="15" type="ORF">K504DRAFT_370537</name>
</gene>
<dbReference type="InterPro" id="IPR001137">
    <property type="entry name" value="Glyco_hydro_11"/>
</dbReference>